<sequence length="65" mass="6951">MEREAVTDGVHAGSVLACGSARAGAFTHLSKNVEGRGWGECEEGSHQRGLSHCVEVTPPKTYWPL</sequence>
<keyword evidence="2" id="KW-1185">Reference proteome</keyword>
<accession>A0A4Z2J4T3</accession>
<gene>
    <name evidence="1" type="ORF">EYF80_005203</name>
</gene>
<dbReference type="Proteomes" id="UP000314294">
    <property type="component" value="Unassembled WGS sequence"/>
</dbReference>
<comment type="caution">
    <text evidence="1">The sequence shown here is derived from an EMBL/GenBank/DDBJ whole genome shotgun (WGS) entry which is preliminary data.</text>
</comment>
<protein>
    <submittedName>
        <fullName evidence="1">Uncharacterized protein</fullName>
    </submittedName>
</protein>
<organism evidence="1 2">
    <name type="scientific">Liparis tanakae</name>
    <name type="common">Tanaka's snailfish</name>
    <dbReference type="NCBI Taxonomy" id="230148"/>
    <lineage>
        <taxon>Eukaryota</taxon>
        <taxon>Metazoa</taxon>
        <taxon>Chordata</taxon>
        <taxon>Craniata</taxon>
        <taxon>Vertebrata</taxon>
        <taxon>Euteleostomi</taxon>
        <taxon>Actinopterygii</taxon>
        <taxon>Neopterygii</taxon>
        <taxon>Teleostei</taxon>
        <taxon>Neoteleostei</taxon>
        <taxon>Acanthomorphata</taxon>
        <taxon>Eupercaria</taxon>
        <taxon>Perciformes</taxon>
        <taxon>Cottioidei</taxon>
        <taxon>Cottales</taxon>
        <taxon>Liparidae</taxon>
        <taxon>Liparis</taxon>
    </lineage>
</organism>
<evidence type="ECO:0000313" key="2">
    <source>
        <dbReference type="Proteomes" id="UP000314294"/>
    </source>
</evidence>
<dbReference type="EMBL" id="SRLO01000026">
    <property type="protein sequence ID" value="TNN84503.1"/>
    <property type="molecule type" value="Genomic_DNA"/>
</dbReference>
<dbReference type="AlphaFoldDB" id="A0A4Z2J4T3"/>
<reference evidence="1 2" key="1">
    <citation type="submission" date="2019-03" db="EMBL/GenBank/DDBJ databases">
        <title>First draft genome of Liparis tanakae, snailfish: a comprehensive survey of snailfish specific genes.</title>
        <authorList>
            <person name="Kim W."/>
            <person name="Song I."/>
            <person name="Jeong J.-H."/>
            <person name="Kim D."/>
            <person name="Kim S."/>
            <person name="Ryu S."/>
            <person name="Song J.Y."/>
            <person name="Lee S.K."/>
        </authorList>
    </citation>
    <scope>NUCLEOTIDE SEQUENCE [LARGE SCALE GENOMIC DNA]</scope>
    <source>
        <tissue evidence="1">Muscle</tissue>
    </source>
</reference>
<proteinExistence type="predicted"/>
<evidence type="ECO:0000313" key="1">
    <source>
        <dbReference type="EMBL" id="TNN84503.1"/>
    </source>
</evidence>
<name>A0A4Z2J4T3_9TELE</name>